<name>A0A9W9NZT5_9EURO</name>
<dbReference type="GO" id="GO:0016491">
    <property type="term" value="F:oxidoreductase activity"/>
    <property type="evidence" value="ECO:0007669"/>
    <property type="project" value="UniProtKB-KW"/>
</dbReference>
<dbReference type="EMBL" id="JAPQKS010000004">
    <property type="protein sequence ID" value="KAJ5232754.1"/>
    <property type="molecule type" value="Genomic_DNA"/>
</dbReference>
<dbReference type="OrthoDB" id="191139at2759"/>
<dbReference type="PANTHER" id="PTHR24320">
    <property type="entry name" value="RETINOL DEHYDROGENASE"/>
    <property type="match status" value="1"/>
</dbReference>
<comment type="caution">
    <text evidence="4">The sequence shown here is derived from an EMBL/GenBank/DDBJ whole genome shotgun (WGS) entry which is preliminary data.</text>
</comment>
<evidence type="ECO:0000256" key="2">
    <source>
        <dbReference type="ARBA" id="ARBA00022857"/>
    </source>
</evidence>
<dbReference type="AlphaFoldDB" id="A0A9W9NZT5"/>
<dbReference type="InterPro" id="IPR036291">
    <property type="entry name" value="NAD(P)-bd_dom_sf"/>
</dbReference>
<reference evidence="4" key="2">
    <citation type="journal article" date="2023" name="IMA Fungus">
        <title>Comparative genomic study of the Penicillium genus elucidates a diverse pangenome and 15 lateral gene transfer events.</title>
        <authorList>
            <person name="Petersen C."/>
            <person name="Sorensen T."/>
            <person name="Nielsen M.R."/>
            <person name="Sondergaard T.E."/>
            <person name="Sorensen J.L."/>
            <person name="Fitzpatrick D.A."/>
            <person name="Frisvad J.C."/>
            <person name="Nielsen K.L."/>
        </authorList>
    </citation>
    <scope>NUCLEOTIDE SEQUENCE</scope>
    <source>
        <strain evidence="4">IBT 19713</strain>
    </source>
</reference>
<keyword evidence="2" id="KW-0521">NADP</keyword>
<dbReference type="PANTHER" id="PTHR24320:SF154">
    <property type="entry name" value="OXIDOREDUCTASE, SHORT-CHAIN DEHYDROGENASE_REDUCTASE FAMILY (AFU_ORTHOLOGUE AFUA_2G04560)"/>
    <property type="match status" value="1"/>
</dbReference>
<proteinExistence type="inferred from homology"/>
<dbReference type="SUPFAM" id="SSF51735">
    <property type="entry name" value="NAD(P)-binding Rossmann-fold domains"/>
    <property type="match status" value="1"/>
</dbReference>
<evidence type="ECO:0000256" key="3">
    <source>
        <dbReference type="ARBA" id="ARBA00023002"/>
    </source>
</evidence>
<dbReference type="Gene3D" id="3.40.50.720">
    <property type="entry name" value="NAD(P)-binding Rossmann-like Domain"/>
    <property type="match status" value="1"/>
</dbReference>
<keyword evidence="5" id="KW-1185">Reference proteome</keyword>
<reference evidence="4" key="1">
    <citation type="submission" date="2022-11" db="EMBL/GenBank/DDBJ databases">
        <authorList>
            <person name="Petersen C."/>
        </authorList>
    </citation>
    <scope>NUCLEOTIDE SEQUENCE</scope>
    <source>
        <strain evidence="4">IBT 19713</strain>
    </source>
</reference>
<organism evidence="4 5">
    <name type="scientific">Penicillium chermesinum</name>
    <dbReference type="NCBI Taxonomy" id="63820"/>
    <lineage>
        <taxon>Eukaryota</taxon>
        <taxon>Fungi</taxon>
        <taxon>Dikarya</taxon>
        <taxon>Ascomycota</taxon>
        <taxon>Pezizomycotina</taxon>
        <taxon>Eurotiomycetes</taxon>
        <taxon>Eurotiomycetidae</taxon>
        <taxon>Eurotiales</taxon>
        <taxon>Aspergillaceae</taxon>
        <taxon>Penicillium</taxon>
    </lineage>
</organism>
<evidence type="ECO:0000313" key="4">
    <source>
        <dbReference type="EMBL" id="KAJ5232754.1"/>
    </source>
</evidence>
<dbReference type="GeneID" id="83202309"/>
<accession>A0A9W9NZT5</accession>
<evidence type="ECO:0000313" key="5">
    <source>
        <dbReference type="Proteomes" id="UP001150941"/>
    </source>
</evidence>
<dbReference type="InterPro" id="IPR002347">
    <property type="entry name" value="SDR_fam"/>
</dbReference>
<dbReference type="PRINTS" id="PR00081">
    <property type="entry name" value="GDHRDH"/>
</dbReference>
<dbReference type="RefSeq" id="XP_058330746.1">
    <property type="nucleotide sequence ID" value="XM_058475006.1"/>
</dbReference>
<protein>
    <submittedName>
        <fullName evidence="4">Uncharacterized protein</fullName>
    </submittedName>
</protein>
<keyword evidence="3" id="KW-0560">Oxidoreductase</keyword>
<comment type="similarity">
    <text evidence="1">Belongs to the short-chain dehydrogenases/reductases (SDR) family.</text>
</comment>
<dbReference type="Pfam" id="PF00106">
    <property type="entry name" value="adh_short"/>
    <property type="match status" value="1"/>
</dbReference>
<evidence type="ECO:0000256" key="1">
    <source>
        <dbReference type="ARBA" id="ARBA00006484"/>
    </source>
</evidence>
<dbReference type="Proteomes" id="UP001150941">
    <property type="component" value="Unassembled WGS sequence"/>
</dbReference>
<gene>
    <name evidence="4" type="ORF">N7468_005710</name>
</gene>
<sequence>MTGIFTSRNFALEDTPSLHGQIAVITGGQSGIGQEITAQLLHHGIEKVIVVARSKDKFLVAQETWGQRLGQSFEDDSRLEFVACDLGDINDVRAATDTIKRQTDKIHILFCNAGLGVPYEYKHSPQGIDHVFATNCVGHQALVTLLLPELKRAVSTSPNGARVVVTSSSLHLCCRNLDFGLLKSHARVKTPALYDGIWRYGRSKLGNILFAKELSRRLLEDSDPASRQIYVNAYFPGNIVTDQWQAWNLYFGRAIGSLMRFVASFLGQSVEDGAATALFLAASEEVSRTNSRGRYFVPIATLQDPSEIAKDEDLGANLWEWIDEQITATLGIGWKNGE</sequence>